<reference evidence="6 7" key="2">
    <citation type="submission" date="2015-02" db="EMBL/GenBank/DDBJ databases">
        <title>The complete genome of Sphingomonas hengshuiensis sp. WHSC-8 isolated from soil of Hengshui Lake.</title>
        <authorList>
            <person name="Wei S."/>
            <person name="Guo J."/>
            <person name="Su C."/>
            <person name="Wu R."/>
            <person name="Zhang Z."/>
            <person name="Liang K."/>
            <person name="Li H."/>
            <person name="Wang T."/>
            <person name="Liu H."/>
            <person name="Zhang C."/>
            <person name="Li Z."/>
            <person name="Wang Q."/>
            <person name="Meng J."/>
        </authorList>
    </citation>
    <scope>NUCLEOTIDE SEQUENCE [LARGE SCALE GENOMIC DNA]</scope>
    <source>
        <strain evidence="6 7">WHSC-8</strain>
    </source>
</reference>
<comment type="catalytic activity">
    <reaction evidence="3">
        <text>L-aspartate + L-glutamine + ATP + H2O = L-asparagine + L-glutamate + AMP + diphosphate + H(+)</text>
        <dbReference type="Rhea" id="RHEA:12228"/>
        <dbReference type="ChEBI" id="CHEBI:15377"/>
        <dbReference type="ChEBI" id="CHEBI:15378"/>
        <dbReference type="ChEBI" id="CHEBI:29985"/>
        <dbReference type="ChEBI" id="CHEBI:29991"/>
        <dbReference type="ChEBI" id="CHEBI:30616"/>
        <dbReference type="ChEBI" id="CHEBI:33019"/>
        <dbReference type="ChEBI" id="CHEBI:58048"/>
        <dbReference type="ChEBI" id="CHEBI:58359"/>
        <dbReference type="ChEBI" id="CHEBI:456215"/>
        <dbReference type="EC" id="6.3.5.4"/>
    </reaction>
</comment>
<name>A0A7U4J9N5_9SPHN</name>
<keyword evidence="7" id="KW-1185">Reference proteome</keyword>
<gene>
    <name evidence="6" type="ORF">TS85_15130</name>
</gene>
<dbReference type="RefSeq" id="WP_044333302.1">
    <property type="nucleotide sequence ID" value="NZ_CP010836.1"/>
</dbReference>
<dbReference type="Gene3D" id="3.40.50.620">
    <property type="entry name" value="HUPs"/>
    <property type="match status" value="1"/>
</dbReference>
<dbReference type="Pfam" id="PF13537">
    <property type="entry name" value="GATase_7"/>
    <property type="match status" value="1"/>
</dbReference>
<dbReference type="EMBL" id="CP010836">
    <property type="protein sequence ID" value="AJP72825.1"/>
    <property type="molecule type" value="Genomic_DNA"/>
</dbReference>
<organism evidence="6 7">
    <name type="scientific">Sphingomonas hengshuiensis</name>
    <dbReference type="NCBI Taxonomy" id="1609977"/>
    <lineage>
        <taxon>Bacteria</taxon>
        <taxon>Pseudomonadati</taxon>
        <taxon>Pseudomonadota</taxon>
        <taxon>Alphaproteobacteria</taxon>
        <taxon>Sphingomonadales</taxon>
        <taxon>Sphingomonadaceae</taxon>
        <taxon>Sphingomonas</taxon>
    </lineage>
</organism>
<dbReference type="Proteomes" id="UP000032300">
    <property type="component" value="Chromosome"/>
</dbReference>
<dbReference type="EC" id="6.3.5.4" evidence="2"/>
<dbReference type="InterPro" id="IPR001962">
    <property type="entry name" value="Asn_synthase"/>
</dbReference>
<dbReference type="AlphaFoldDB" id="A0A7U4J9N5"/>
<dbReference type="PANTHER" id="PTHR43284">
    <property type="entry name" value="ASPARAGINE SYNTHETASE (GLUTAMINE-HYDROLYZING)"/>
    <property type="match status" value="1"/>
</dbReference>
<dbReference type="InterPro" id="IPR029055">
    <property type="entry name" value="Ntn_hydrolases_N"/>
</dbReference>
<reference evidence="6 7" key="1">
    <citation type="journal article" date="2015" name="Int. J. Syst. Evol. Microbiol.">
        <title>Sphingomonas hengshuiensis sp. nov., isolated from lake wetland.</title>
        <authorList>
            <person name="Wei S."/>
            <person name="Wang T."/>
            <person name="Liu H."/>
            <person name="Zhang C."/>
            <person name="Guo J."/>
            <person name="Wang Q."/>
            <person name="Liang K."/>
            <person name="Zhang Z."/>
        </authorList>
    </citation>
    <scope>NUCLEOTIDE SEQUENCE [LARGE SCALE GENOMIC DNA]</scope>
    <source>
        <strain evidence="6 7">WHSC-8</strain>
    </source>
</reference>
<dbReference type="InterPro" id="IPR051786">
    <property type="entry name" value="ASN_synthetase/amidase"/>
</dbReference>
<feature type="domain" description="Glutamine amidotransferase type-2" evidence="5">
    <location>
        <begin position="84"/>
        <end position="145"/>
    </location>
</feature>
<protein>
    <recommendedName>
        <fullName evidence="2">asparagine synthase (glutamine-hydrolyzing)</fullName>
        <ecNumber evidence="2">6.3.5.4</ecNumber>
    </recommendedName>
</protein>
<accession>A0A7U4J9N5</accession>
<dbReference type="GO" id="GO:0005829">
    <property type="term" value="C:cytosol"/>
    <property type="evidence" value="ECO:0007669"/>
    <property type="project" value="TreeGrafter"/>
</dbReference>
<dbReference type="SUPFAM" id="SSF56235">
    <property type="entry name" value="N-terminal nucleophile aminohydrolases (Ntn hydrolases)"/>
    <property type="match status" value="1"/>
</dbReference>
<sequence>MRLICGILRLDGGVASDATLDRMAAAMTAPGLTPSVTRRSEGALGMAVLDFTGRGEGLSEREGWIAATDLRLDRGGGAPDAWLVDAVQRHGPDFPDRIDGDFAVALWQREAATLWLGRDFIGARPLAWTMRPGRWFAFASLPKGLHGAGLASAEIDPVALGVKLRQSFFRGADSGFADIAYLPAGHSLCVGADAATAPRPHRAYRPDPRHVGSWRGSPAQAADTLRTLVTDAVAARMPPEGPVACHLSGGLDSSAITVLAAREARRRGGRVLALSMTTAQAIGPADRDERPMIAAVLAQEPDIDHALEHDGVRMPGQREDPDWPGSVVDGFDDRIMDRAAATGADRVLSGVGGDEGATYNGAGLYARLLRQGALRTLAREIPARARHDGVPVARAIVDRLIVPLLPGRARRLIRRRPSAMDDTHGTLRYLHPGLRARVRARSMAPILQTNTAAERVAAFADHHIPSRCTYYAILAARHGIAVSYPLLDRRIVDFMLSLPPSLFVADGVARQPFRTAMQGILPDTVRLARHKVGLFDQRFEDYAARKPALLGALAALRTESSDAAALFDLDAIAAGLDQLPEPGSAPDGAGSRHRTIAPWEPMIAIECLIAASRLASAETAAAETGGEAG</sequence>
<evidence type="ECO:0000256" key="3">
    <source>
        <dbReference type="ARBA" id="ARBA00048741"/>
    </source>
</evidence>
<dbReference type="Pfam" id="PF00733">
    <property type="entry name" value="Asn_synthase"/>
    <property type="match status" value="1"/>
</dbReference>
<dbReference type="SUPFAM" id="SSF52402">
    <property type="entry name" value="Adenine nucleotide alpha hydrolases-like"/>
    <property type="match status" value="1"/>
</dbReference>
<dbReference type="KEGG" id="sphi:TS85_15130"/>
<evidence type="ECO:0000259" key="4">
    <source>
        <dbReference type="Pfam" id="PF00733"/>
    </source>
</evidence>
<dbReference type="GO" id="GO:0006529">
    <property type="term" value="P:asparagine biosynthetic process"/>
    <property type="evidence" value="ECO:0007669"/>
    <property type="project" value="InterPro"/>
</dbReference>
<evidence type="ECO:0000313" key="6">
    <source>
        <dbReference type="EMBL" id="AJP72825.1"/>
    </source>
</evidence>
<dbReference type="PANTHER" id="PTHR43284:SF1">
    <property type="entry name" value="ASPARAGINE SYNTHETASE"/>
    <property type="match status" value="1"/>
</dbReference>
<evidence type="ECO:0000313" key="7">
    <source>
        <dbReference type="Proteomes" id="UP000032300"/>
    </source>
</evidence>
<dbReference type="InterPro" id="IPR014729">
    <property type="entry name" value="Rossmann-like_a/b/a_fold"/>
</dbReference>
<proteinExistence type="predicted"/>
<feature type="domain" description="Asparagine synthetase" evidence="4">
    <location>
        <begin position="225"/>
        <end position="588"/>
    </location>
</feature>
<evidence type="ECO:0000256" key="1">
    <source>
        <dbReference type="ARBA" id="ARBA00005187"/>
    </source>
</evidence>
<dbReference type="InterPro" id="IPR017932">
    <property type="entry name" value="GATase_2_dom"/>
</dbReference>
<dbReference type="Gene3D" id="3.60.20.10">
    <property type="entry name" value="Glutamine Phosphoribosylpyrophosphate, subunit 1, domain 1"/>
    <property type="match status" value="1"/>
</dbReference>
<comment type="pathway">
    <text evidence="1">Amino-acid biosynthesis; L-asparagine biosynthesis; L-asparagine from L-aspartate (L-Gln route): step 1/1.</text>
</comment>
<evidence type="ECO:0000259" key="5">
    <source>
        <dbReference type="Pfam" id="PF13537"/>
    </source>
</evidence>
<dbReference type="OrthoDB" id="9763290at2"/>
<dbReference type="GO" id="GO:0004066">
    <property type="term" value="F:asparagine synthase (glutamine-hydrolyzing) activity"/>
    <property type="evidence" value="ECO:0007669"/>
    <property type="project" value="UniProtKB-EC"/>
</dbReference>
<evidence type="ECO:0000256" key="2">
    <source>
        <dbReference type="ARBA" id="ARBA00012737"/>
    </source>
</evidence>